<dbReference type="Proteomes" id="UP000230423">
    <property type="component" value="Unassembled WGS sequence"/>
</dbReference>
<feature type="non-terminal residue" evidence="2">
    <location>
        <position position="89"/>
    </location>
</feature>
<sequence length="89" mass="10168">LHLGRKSISELRELRTSIDHSLIKPPKLQKQYNTRRRLSSASRKESSDVRDESESEEQLVVPRQNVIKTKSPFCAAIESGSDVESIDFE</sequence>
<dbReference type="EMBL" id="KZ402056">
    <property type="protein sequence ID" value="PIO54074.1"/>
    <property type="molecule type" value="Genomic_DNA"/>
</dbReference>
<feature type="non-terminal residue" evidence="2">
    <location>
        <position position="1"/>
    </location>
</feature>
<feature type="compositionally biased region" description="Basic and acidic residues" evidence="1">
    <location>
        <begin position="42"/>
        <end position="52"/>
    </location>
</feature>
<organism evidence="2 3">
    <name type="scientific">Teladorsagia circumcincta</name>
    <name type="common">Brown stomach worm</name>
    <name type="synonym">Ostertagia circumcincta</name>
    <dbReference type="NCBI Taxonomy" id="45464"/>
    <lineage>
        <taxon>Eukaryota</taxon>
        <taxon>Metazoa</taxon>
        <taxon>Ecdysozoa</taxon>
        <taxon>Nematoda</taxon>
        <taxon>Chromadorea</taxon>
        <taxon>Rhabditida</taxon>
        <taxon>Rhabditina</taxon>
        <taxon>Rhabditomorpha</taxon>
        <taxon>Strongyloidea</taxon>
        <taxon>Trichostrongylidae</taxon>
        <taxon>Teladorsagia</taxon>
    </lineage>
</organism>
<evidence type="ECO:0000313" key="2">
    <source>
        <dbReference type="EMBL" id="PIO54074.1"/>
    </source>
</evidence>
<keyword evidence="3" id="KW-1185">Reference proteome</keyword>
<gene>
    <name evidence="2" type="ORF">TELCIR_24571</name>
</gene>
<dbReference type="OrthoDB" id="5875663at2759"/>
<evidence type="ECO:0000256" key="1">
    <source>
        <dbReference type="SAM" id="MobiDB-lite"/>
    </source>
</evidence>
<reference evidence="2 3" key="1">
    <citation type="submission" date="2015-09" db="EMBL/GenBank/DDBJ databases">
        <title>Draft genome of the parasitic nematode Teladorsagia circumcincta isolate WARC Sus (inbred).</title>
        <authorList>
            <person name="Mitreva M."/>
        </authorList>
    </citation>
    <scope>NUCLEOTIDE SEQUENCE [LARGE SCALE GENOMIC DNA]</scope>
    <source>
        <strain evidence="2 3">S</strain>
    </source>
</reference>
<feature type="region of interest" description="Disordered" evidence="1">
    <location>
        <begin position="22"/>
        <end position="59"/>
    </location>
</feature>
<proteinExistence type="predicted"/>
<name>A0A2G9T815_TELCI</name>
<accession>A0A2G9T815</accession>
<evidence type="ECO:0000313" key="3">
    <source>
        <dbReference type="Proteomes" id="UP000230423"/>
    </source>
</evidence>
<protein>
    <submittedName>
        <fullName evidence="2">Uncharacterized protein</fullName>
    </submittedName>
</protein>
<dbReference type="AlphaFoldDB" id="A0A2G9T815"/>